<evidence type="ECO:0008006" key="3">
    <source>
        <dbReference type="Google" id="ProtNLM"/>
    </source>
</evidence>
<sequence>MSQSPRPPAHVPTLTEVIDLPVDVAGVGQTVSAPVVTSGFPNARPAWAPISNLVVGAPGDTPLVDLPMQPVATGAATRADITEAQIAQRVLNDVQKQIDGLLDFRLREAIGPILARHSEALVRDLREELGRTMRDVVARSVAQEVAKLRQR</sequence>
<accession>A0A2U8FUB0</accession>
<reference evidence="1 2" key="1">
    <citation type="submission" date="2018-05" db="EMBL/GenBank/DDBJ databases">
        <title>complete genome sequence of Aquabacterium olei NBRC 110486.</title>
        <authorList>
            <person name="Tang B."/>
            <person name="Chang J."/>
            <person name="Zhang L."/>
            <person name="Yang H."/>
        </authorList>
    </citation>
    <scope>NUCLEOTIDE SEQUENCE [LARGE SCALE GENOMIC DNA]</scope>
    <source>
        <strain evidence="1 2">NBRC 110486</strain>
    </source>
</reference>
<protein>
    <recommendedName>
        <fullName evidence="3">DUF2486 domain-containing protein</fullName>
    </recommendedName>
</protein>
<dbReference type="OrthoDB" id="9154315at2"/>
<dbReference type="EMBL" id="CP029210">
    <property type="protein sequence ID" value="AWI54014.1"/>
    <property type="molecule type" value="Genomic_DNA"/>
</dbReference>
<proteinExistence type="predicted"/>
<organism evidence="1 2">
    <name type="scientific">Aquabacterium olei</name>
    <dbReference type="NCBI Taxonomy" id="1296669"/>
    <lineage>
        <taxon>Bacteria</taxon>
        <taxon>Pseudomonadati</taxon>
        <taxon>Pseudomonadota</taxon>
        <taxon>Betaproteobacteria</taxon>
        <taxon>Burkholderiales</taxon>
        <taxon>Aquabacterium</taxon>
    </lineage>
</organism>
<evidence type="ECO:0000313" key="2">
    <source>
        <dbReference type="Proteomes" id="UP000244892"/>
    </source>
</evidence>
<name>A0A2U8FUB0_9BURK</name>
<keyword evidence="2" id="KW-1185">Reference proteome</keyword>
<dbReference type="RefSeq" id="WP_109037010.1">
    <property type="nucleotide sequence ID" value="NZ_CP029210.1"/>
</dbReference>
<dbReference type="KEGG" id="aon:DEH84_11695"/>
<evidence type="ECO:0000313" key="1">
    <source>
        <dbReference type="EMBL" id="AWI54014.1"/>
    </source>
</evidence>
<gene>
    <name evidence="1" type="ORF">DEH84_11695</name>
</gene>
<dbReference type="AlphaFoldDB" id="A0A2U8FUB0"/>
<dbReference type="Proteomes" id="UP000244892">
    <property type="component" value="Chromosome"/>
</dbReference>